<protein>
    <submittedName>
        <fullName evidence="1">Uncharacterized protein</fullName>
    </submittedName>
</protein>
<sequence length="80" mass="9500">MIDKKEIIRRRSDDKLFYASVPPGYSEYDAFAALISGVPGWYFVGIEKIPPRWYWPFTTYRKTGETWDTKDHRAFDMASR</sequence>
<name>A0A0F9JX61_9ZZZZ</name>
<proteinExistence type="predicted"/>
<dbReference type="EMBL" id="LAZR01009148">
    <property type="protein sequence ID" value="KKM74389.1"/>
    <property type="molecule type" value="Genomic_DNA"/>
</dbReference>
<organism evidence="1">
    <name type="scientific">marine sediment metagenome</name>
    <dbReference type="NCBI Taxonomy" id="412755"/>
    <lineage>
        <taxon>unclassified sequences</taxon>
        <taxon>metagenomes</taxon>
        <taxon>ecological metagenomes</taxon>
    </lineage>
</organism>
<evidence type="ECO:0000313" key="1">
    <source>
        <dbReference type="EMBL" id="KKM74389.1"/>
    </source>
</evidence>
<comment type="caution">
    <text evidence="1">The sequence shown here is derived from an EMBL/GenBank/DDBJ whole genome shotgun (WGS) entry which is preliminary data.</text>
</comment>
<accession>A0A0F9JX61</accession>
<reference evidence="1" key="1">
    <citation type="journal article" date="2015" name="Nature">
        <title>Complex archaea that bridge the gap between prokaryotes and eukaryotes.</title>
        <authorList>
            <person name="Spang A."/>
            <person name="Saw J.H."/>
            <person name="Jorgensen S.L."/>
            <person name="Zaremba-Niedzwiedzka K."/>
            <person name="Martijn J."/>
            <person name="Lind A.E."/>
            <person name="van Eijk R."/>
            <person name="Schleper C."/>
            <person name="Guy L."/>
            <person name="Ettema T.J."/>
        </authorList>
    </citation>
    <scope>NUCLEOTIDE SEQUENCE</scope>
</reference>
<dbReference type="AlphaFoldDB" id="A0A0F9JX61"/>
<gene>
    <name evidence="1" type="ORF">LCGC14_1400860</name>
</gene>